<keyword evidence="3" id="KW-1185">Reference proteome</keyword>
<accession>V2WBR7</accession>
<comment type="caution">
    <text evidence="2">The sequence shown here is derived from an EMBL/GenBank/DDBJ whole genome shotgun (WGS) entry which is preliminary data.</text>
</comment>
<evidence type="ECO:0000313" key="2">
    <source>
        <dbReference type="EMBL" id="ESK84253.1"/>
    </source>
</evidence>
<protein>
    <submittedName>
        <fullName evidence="2">Uncharacterized protein</fullName>
    </submittedName>
</protein>
<dbReference type="AlphaFoldDB" id="V2WBR7"/>
<dbReference type="Proteomes" id="UP000017559">
    <property type="component" value="Unassembled WGS sequence"/>
</dbReference>
<feature type="region of interest" description="Disordered" evidence="1">
    <location>
        <begin position="1"/>
        <end position="25"/>
    </location>
</feature>
<dbReference type="HOGENOM" id="CLU_2171699_0_0_1"/>
<feature type="compositionally biased region" description="Basic and acidic residues" evidence="1">
    <location>
        <begin position="1"/>
        <end position="11"/>
    </location>
</feature>
<name>V2WBR7_MONRO</name>
<organism evidence="2 3">
    <name type="scientific">Moniliophthora roreri (strain MCA 2997)</name>
    <name type="common">Cocoa frosty pod rot fungus</name>
    <name type="synonym">Crinipellis roreri</name>
    <dbReference type="NCBI Taxonomy" id="1381753"/>
    <lineage>
        <taxon>Eukaryota</taxon>
        <taxon>Fungi</taxon>
        <taxon>Dikarya</taxon>
        <taxon>Basidiomycota</taxon>
        <taxon>Agaricomycotina</taxon>
        <taxon>Agaricomycetes</taxon>
        <taxon>Agaricomycetidae</taxon>
        <taxon>Agaricales</taxon>
        <taxon>Marasmiineae</taxon>
        <taxon>Marasmiaceae</taxon>
        <taxon>Moniliophthora</taxon>
    </lineage>
</organism>
<evidence type="ECO:0000313" key="3">
    <source>
        <dbReference type="Proteomes" id="UP000017559"/>
    </source>
</evidence>
<reference evidence="2 3" key="1">
    <citation type="journal article" date="2014" name="BMC Genomics">
        <title>Genome and secretome analysis of the hemibiotrophic fungal pathogen, Moniliophthora roreri, which causes frosty pod rot disease of cacao: mechanisms of the biotrophic and necrotrophic phases.</title>
        <authorList>
            <person name="Meinhardt L.W."/>
            <person name="Costa G.G.L."/>
            <person name="Thomazella D.P.T."/>
            <person name="Teixeira P.J.P.L."/>
            <person name="Carazzolle M.F."/>
            <person name="Schuster S.C."/>
            <person name="Carlson J.E."/>
            <person name="Guiltinan M.J."/>
            <person name="Mieczkowski P."/>
            <person name="Farmer A."/>
            <person name="Ramaraj T."/>
            <person name="Crozier J."/>
            <person name="Davis R.E."/>
            <person name="Shao J."/>
            <person name="Melnick R.L."/>
            <person name="Pereira G.A.G."/>
            <person name="Bailey B.A."/>
        </authorList>
    </citation>
    <scope>NUCLEOTIDE SEQUENCE [LARGE SCALE GENOMIC DNA]</scope>
    <source>
        <strain evidence="2 3">MCA 2997</strain>
    </source>
</reference>
<evidence type="ECO:0000256" key="1">
    <source>
        <dbReference type="SAM" id="MobiDB-lite"/>
    </source>
</evidence>
<dbReference type="EMBL" id="AWSO01001344">
    <property type="protein sequence ID" value="ESK84253.1"/>
    <property type="molecule type" value="Genomic_DNA"/>
</dbReference>
<dbReference type="KEGG" id="mrr:Moror_3792"/>
<sequence>MERENNGKRWETVNQSSLDGESDQAPVPLPYLMPLPSSDHFCDNSRILRLMSVSLGTLISGSSRNAGPCPWPHSYCEVHHLDTVEGALRLGCRSDLGYTCLLETDSIFLT</sequence>
<gene>
    <name evidence="2" type="ORF">Moror_3792</name>
</gene>
<proteinExistence type="predicted"/>